<keyword evidence="2" id="KW-1185">Reference proteome</keyword>
<gene>
    <name evidence="1" type="ORF">SAMN00790413_01495</name>
</gene>
<accession>A0A1W1VFT1</accession>
<organism evidence="1 2">
    <name type="scientific">Deinococcus hopiensis KR-140</name>
    <dbReference type="NCBI Taxonomy" id="695939"/>
    <lineage>
        <taxon>Bacteria</taxon>
        <taxon>Thermotogati</taxon>
        <taxon>Deinococcota</taxon>
        <taxon>Deinococci</taxon>
        <taxon>Deinococcales</taxon>
        <taxon>Deinococcaceae</taxon>
        <taxon>Deinococcus</taxon>
    </lineage>
</organism>
<protein>
    <submittedName>
        <fullName evidence="1">Uncharacterized protein</fullName>
    </submittedName>
</protein>
<proteinExistence type="predicted"/>
<name>A0A1W1VFT1_9DEIO</name>
<dbReference type="EMBL" id="FWWU01000009">
    <property type="protein sequence ID" value="SMB92247.1"/>
    <property type="molecule type" value="Genomic_DNA"/>
</dbReference>
<dbReference type="AlphaFoldDB" id="A0A1W1VFT1"/>
<reference evidence="1 2" key="1">
    <citation type="submission" date="2017-04" db="EMBL/GenBank/DDBJ databases">
        <authorList>
            <person name="Afonso C.L."/>
            <person name="Miller P.J."/>
            <person name="Scott M.A."/>
            <person name="Spackman E."/>
            <person name="Goraichik I."/>
            <person name="Dimitrov K.M."/>
            <person name="Suarez D.L."/>
            <person name="Swayne D.E."/>
        </authorList>
    </citation>
    <scope>NUCLEOTIDE SEQUENCE [LARGE SCALE GENOMIC DNA]</scope>
    <source>
        <strain evidence="1 2">KR-140</strain>
    </source>
</reference>
<dbReference type="STRING" id="695939.SAMN00790413_01495"/>
<evidence type="ECO:0000313" key="1">
    <source>
        <dbReference type="EMBL" id="SMB92247.1"/>
    </source>
</evidence>
<dbReference type="Proteomes" id="UP000192582">
    <property type="component" value="Unassembled WGS sequence"/>
</dbReference>
<evidence type="ECO:0000313" key="2">
    <source>
        <dbReference type="Proteomes" id="UP000192582"/>
    </source>
</evidence>
<sequence>MRLRVGGKTLKVRAGEDTPGINNVTVRVPHTPATAPEPQAPAAVAQCSGPLSQPDLKTLRTPARQPWQEAVGWRNWKLPALTLAWSGTERRQRHLAHLGRP</sequence>